<proteinExistence type="predicted"/>
<sequence length="66" mass="7022">MVAVTRGHAVWRGPLLPEGSVSKVGAFRTFFGTSGPDGMTIDADNRVVVATVYKQSITCLKQAIGR</sequence>
<dbReference type="Proteomes" id="UP001293718">
    <property type="component" value="Unassembled WGS sequence"/>
</dbReference>
<evidence type="ECO:0000313" key="1">
    <source>
        <dbReference type="EMBL" id="MDZ5457423.1"/>
    </source>
</evidence>
<keyword evidence="2" id="KW-1185">Reference proteome</keyword>
<protein>
    <submittedName>
        <fullName evidence="1">Uncharacterized protein</fullName>
    </submittedName>
</protein>
<dbReference type="SUPFAM" id="SSF63829">
    <property type="entry name" value="Calcium-dependent phosphotriesterase"/>
    <property type="match status" value="1"/>
</dbReference>
<comment type="caution">
    <text evidence="1">The sequence shown here is derived from an EMBL/GenBank/DDBJ whole genome shotgun (WGS) entry which is preliminary data.</text>
</comment>
<dbReference type="RefSeq" id="WP_322465737.1">
    <property type="nucleotide sequence ID" value="NZ_JAXOJX010000018.1"/>
</dbReference>
<name>A0ABU5IE73_9BURK</name>
<dbReference type="Gene3D" id="2.120.10.30">
    <property type="entry name" value="TolB, C-terminal domain"/>
    <property type="match status" value="1"/>
</dbReference>
<organism evidence="1 2">
    <name type="scientific">Azohydromonas lata</name>
    <dbReference type="NCBI Taxonomy" id="45677"/>
    <lineage>
        <taxon>Bacteria</taxon>
        <taxon>Pseudomonadati</taxon>
        <taxon>Pseudomonadota</taxon>
        <taxon>Betaproteobacteria</taxon>
        <taxon>Burkholderiales</taxon>
        <taxon>Sphaerotilaceae</taxon>
        <taxon>Azohydromonas</taxon>
    </lineage>
</organism>
<dbReference type="InterPro" id="IPR011042">
    <property type="entry name" value="6-blade_b-propeller_TolB-like"/>
</dbReference>
<dbReference type="EMBL" id="JAXOJX010000018">
    <property type="protein sequence ID" value="MDZ5457423.1"/>
    <property type="molecule type" value="Genomic_DNA"/>
</dbReference>
<reference evidence="1 2" key="1">
    <citation type="submission" date="2023-11" db="EMBL/GenBank/DDBJ databases">
        <title>Draft genome of Azohydromonas lata strain H1 (DSM1123), a polyhydroxyalkanoate producer.</title>
        <authorList>
            <person name="Traversa D."/>
            <person name="D'Addabbo P."/>
            <person name="Pazzani C."/>
            <person name="Manzari C."/>
            <person name="Chiara M."/>
            <person name="Scrascia M."/>
        </authorList>
    </citation>
    <scope>NUCLEOTIDE SEQUENCE [LARGE SCALE GENOMIC DNA]</scope>
    <source>
        <strain evidence="1 2">H1</strain>
    </source>
</reference>
<evidence type="ECO:0000313" key="2">
    <source>
        <dbReference type="Proteomes" id="UP001293718"/>
    </source>
</evidence>
<accession>A0ABU5IE73</accession>
<gene>
    <name evidence="1" type="ORF">SM757_12660</name>
</gene>